<reference evidence="7" key="1">
    <citation type="submission" date="2020-05" db="EMBL/GenBank/DDBJ databases">
        <title>Mycena genomes resolve the evolution of fungal bioluminescence.</title>
        <authorList>
            <person name="Tsai I.J."/>
        </authorList>
    </citation>
    <scope>NUCLEOTIDE SEQUENCE</scope>
    <source>
        <strain evidence="7">CCC161011</strain>
    </source>
</reference>
<name>A0A8H6XEG0_9AGAR</name>
<evidence type="ECO:0000313" key="8">
    <source>
        <dbReference type="Proteomes" id="UP000620124"/>
    </source>
</evidence>
<sequence length="546" mass="61348">MSDDDEKKFVESIGDGELTLPSKSVFDDPVLSSFYTPPDSYEGKHRWDPHAVWTAEEEAAIVRKIDVRIMLFACLCFACLQLDRGNLSNALSDNFLADVGINTEDYNLGSSVFFITFLLMEIPSQLISKRVGVDVWVPTQMIIWSVVAISQAKVTGRASFLATRALLGVFEGGFIPDMVLYLSYWYTGVDFSHTRTAYMLINPRAASELTIRLSFFWAGTTLTSIVGSLMASGILEITGHGWNGWQYLFVIEGVLTLAFGVFALFYLPPSPTQTGSRFRGKSGWFTEREETIMVTRVLRDDPTKSDMHNRQALSACQMWQALTDYDLYPLYAIGVEGFALATVKAYFTLTLKSLGFSTFNTNLLTIPSSFCEHTLVGLAKLSEVARERVLIASIRPWWQLILFITLVTIPDSTPPWSKYAILSILIVDPDCQSIMVSLCSLNSGSVRTRSLSASIFNMMGQLSSLAAANVYQPGDKPYYHRGNRVLIGIVAVEILLFIFTKLYYIKRNEWKERKWSAMTVEERKAYLANSLDRGNKRQARVSRAQH</sequence>
<evidence type="ECO:0000256" key="6">
    <source>
        <dbReference type="SAM" id="Phobius"/>
    </source>
</evidence>
<keyword evidence="3 6" id="KW-0812">Transmembrane</keyword>
<dbReference type="AlphaFoldDB" id="A0A8H6XEG0"/>
<keyword evidence="5 6" id="KW-0472">Membrane</keyword>
<dbReference type="PANTHER" id="PTHR43791">
    <property type="entry name" value="PERMEASE-RELATED"/>
    <property type="match status" value="1"/>
</dbReference>
<keyword evidence="2" id="KW-0813">Transport</keyword>
<keyword evidence="4 6" id="KW-1133">Transmembrane helix</keyword>
<evidence type="ECO:0000313" key="7">
    <source>
        <dbReference type="EMBL" id="KAF7339209.1"/>
    </source>
</evidence>
<dbReference type="SUPFAM" id="SSF103473">
    <property type="entry name" value="MFS general substrate transporter"/>
    <property type="match status" value="1"/>
</dbReference>
<protein>
    <submittedName>
        <fullName evidence="7">MFS general substrate transporter</fullName>
    </submittedName>
</protein>
<dbReference type="Gene3D" id="1.20.1250.20">
    <property type="entry name" value="MFS general substrate transporter like domains"/>
    <property type="match status" value="1"/>
</dbReference>
<dbReference type="OrthoDB" id="1935484at2759"/>
<dbReference type="PANTHER" id="PTHR43791:SF65">
    <property type="entry name" value="MAJOR FACILITATOR SUPERFAMILY (MFS) PROFILE DOMAIN-CONTAINING PROTEIN-RELATED"/>
    <property type="match status" value="1"/>
</dbReference>
<keyword evidence="8" id="KW-1185">Reference proteome</keyword>
<feature type="transmembrane region" description="Helical" evidence="6">
    <location>
        <begin position="485"/>
        <end position="504"/>
    </location>
</feature>
<accession>A0A8H6XEG0</accession>
<dbReference type="FunFam" id="1.20.1250.20:FF:000106">
    <property type="entry name" value="MFS transporter, putative"/>
    <property type="match status" value="1"/>
</dbReference>
<feature type="transmembrane region" description="Helical" evidence="6">
    <location>
        <begin position="215"/>
        <end position="235"/>
    </location>
</feature>
<gene>
    <name evidence="7" type="ORF">MVEN_01998300</name>
</gene>
<dbReference type="InterPro" id="IPR036259">
    <property type="entry name" value="MFS_trans_sf"/>
</dbReference>
<evidence type="ECO:0000256" key="4">
    <source>
        <dbReference type="ARBA" id="ARBA00022989"/>
    </source>
</evidence>
<evidence type="ECO:0000256" key="5">
    <source>
        <dbReference type="ARBA" id="ARBA00023136"/>
    </source>
</evidence>
<organism evidence="7 8">
    <name type="scientific">Mycena venus</name>
    <dbReference type="NCBI Taxonomy" id="2733690"/>
    <lineage>
        <taxon>Eukaryota</taxon>
        <taxon>Fungi</taxon>
        <taxon>Dikarya</taxon>
        <taxon>Basidiomycota</taxon>
        <taxon>Agaricomycotina</taxon>
        <taxon>Agaricomycetes</taxon>
        <taxon>Agaricomycetidae</taxon>
        <taxon>Agaricales</taxon>
        <taxon>Marasmiineae</taxon>
        <taxon>Mycenaceae</taxon>
        <taxon>Mycena</taxon>
    </lineage>
</organism>
<feature type="transmembrane region" description="Helical" evidence="6">
    <location>
        <begin position="247"/>
        <end position="267"/>
    </location>
</feature>
<evidence type="ECO:0000256" key="2">
    <source>
        <dbReference type="ARBA" id="ARBA00022448"/>
    </source>
</evidence>
<proteinExistence type="predicted"/>
<dbReference type="GO" id="GO:0022857">
    <property type="term" value="F:transmembrane transporter activity"/>
    <property type="evidence" value="ECO:0007669"/>
    <property type="project" value="InterPro"/>
</dbReference>
<feature type="transmembrane region" description="Helical" evidence="6">
    <location>
        <begin position="328"/>
        <end position="347"/>
    </location>
</feature>
<dbReference type="Proteomes" id="UP000620124">
    <property type="component" value="Unassembled WGS sequence"/>
</dbReference>
<dbReference type="GO" id="GO:0016020">
    <property type="term" value="C:membrane"/>
    <property type="evidence" value="ECO:0007669"/>
    <property type="project" value="UniProtKB-SubCell"/>
</dbReference>
<dbReference type="EMBL" id="JACAZI010000020">
    <property type="protein sequence ID" value="KAF7339209.1"/>
    <property type="molecule type" value="Genomic_DNA"/>
</dbReference>
<dbReference type="InterPro" id="IPR011701">
    <property type="entry name" value="MFS"/>
</dbReference>
<evidence type="ECO:0000256" key="3">
    <source>
        <dbReference type="ARBA" id="ARBA00022692"/>
    </source>
</evidence>
<evidence type="ECO:0000256" key="1">
    <source>
        <dbReference type="ARBA" id="ARBA00004141"/>
    </source>
</evidence>
<dbReference type="Pfam" id="PF07690">
    <property type="entry name" value="MFS_1"/>
    <property type="match status" value="1"/>
</dbReference>
<comment type="subcellular location">
    <subcellularLocation>
        <location evidence="1">Membrane</location>
        <topology evidence="1">Multi-pass membrane protein</topology>
    </subcellularLocation>
</comment>
<comment type="caution">
    <text evidence="7">The sequence shown here is derived from an EMBL/GenBank/DDBJ whole genome shotgun (WGS) entry which is preliminary data.</text>
</comment>